<evidence type="ECO:0000313" key="2">
    <source>
        <dbReference type="Proteomes" id="UP001163823"/>
    </source>
</evidence>
<dbReference type="Proteomes" id="UP001163823">
    <property type="component" value="Chromosome 6"/>
</dbReference>
<dbReference type="PANTHER" id="PTHR17985:SF16">
    <property type="entry name" value="TRANSPORT_GOLGI ORGANIZATION-LIKE PROTEIN (DUF833)"/>
    <property type="match status" value="1"/>
</dbReference>
<protein>
    <submittedName>
        <fullName evidence="1">Transport and Golgi organization 2-like protein</fullName>
    </submittedName>
</protein>
<dbReference type="PANTHER" id="PTHR17985">
    <property type="entry name" value="SER/THR-RICH PROTEIN T10 IN DGCR REGION"/>
    <property type="match status" value="1"/>
</dbReference>
<dbReference type="InterPro" id="IPR008551">
    <property type="entry name" value="TANGO2"/>
</dbReference>
<name>A0AAD7LUJ6_QUISA</name>
<sequence>MCIAGFIWDAHPEYPFLLLLNRDEYYSRPTKPLTWWECNRILGGRDGQAGGTWLACTRDGRVAFLTNVREISKLQDPKSRGELPVRFLEGTKSPIVFAEEILKEADQYNGFNLMLADLPTRTMIYVTNRPKDGNFVSKVPPGIHVLTNASLDTPWPKAQRLCNNFKELLDQYGEGELPIKELVEKLMTNTIKDEECLLPKIYPPEQEYYLSSIFVEADFPLGRYGTRSSSALSVKANGEVSFYEKYLYNGEWDDKTLIYQIEELK</sequence>
<dbReference type="AlphaFoldDB" id="A0AAD7LUJ6"/>
<evidence type="ECO:0000313" key="1">
    <source>
        <dbReference type="EMBL" id="KAJ7964554.1"/>
    </source>
</evidence>
<dbReference type="Pfam" id="PF05742">
    <property type="entry name" value="TANGO2"/>
    <property type="match status" value="1"/>
</dbReference>
<keyword evidence="2" id="KW-1185">Reference proteome</keyword>
<gene>
    <name evidence="1" type="ORF">O6P43_014351</name>
</gene>
<reference evidence="1" key="1">
    <citation type="journal article" date="2023" name="Science">
        <title>Elucidation of the pathway for biosynthesis of saponin adjuvants from the soapbark tree.</title>
        <authorList>
            <person name="Reed J."/>
            <person name="Orme A."/>
            <person name="El-Demerdash A."/>
            <person name="Owen C."/>
            <person name="Martin L.B.B."/>
            <person name="Misra R.C."/>
            <person name="Kikuchi S."/>
            <person name="Rejzek M."/>
            <person name="Martin A.C."/>
            <person name="Harkess A."/>
            <person name="Leebens-Mack J."/>
            <person name="Louveau T."/>
            <person name="Stephenson M.J."/>
            <person name="Osbourn A."/>
        </authorList>
    </citation>
    <scope>NUCLEOTIDE SEQUENCE</scope>
    <source>
        <strain evidence="1">S10</strain>
    </source>
</reference>
<accession>A0AAD7LUJ6</accession>
<dbReference type="EMBL" id="JARAOO010000006">
    <property type="protein sequence ID" value="KAJ7964554.1"/>
    <property type="molecule type" value="Genomic_DNA"/>
</dbReference>
<proteinExistence type="predicted"/>
<dbReference type="KEGG" id="qsa:O6P43_014351"/>
<organism evidence="1 2">
    <name type="scientific">Quillaja saponaria</name>
    <name type="common">Soap bark tree</name>
    <dbReference type="NCBI Taxonomy" id="32244"/>
    <lineage>
        <taxon>Eukaryota</taxon>
        <taxon>Viridiplantae</taxon>
        <taxon>Streptophyta</taxon>
        <taxon>Embryophyta</taxon>
        <taxon>Tracheophyta</taxon>
        <taxon>Spermatophyta</taxon>
        <taxon>Magnoliopsida</taxon>
        <taxon>eudicotyledons</taxon>
        <taxon>Gunneridae</taxon>
        <taxon>Pentapetalae</taxon>
        <taxon>rosids</taxon>
        <taxon>fabids</taxon>
        <taxon>Fabales</taxon>
        <taxon>Quillajaceae</taxon>
        <taxon>Quillaja</taxon>
    </lineage>
</organism>
<comment type="caution">
    <text evidence="1">The sequence shown here is derived from an EMBL/GenBank/DDBJ whole genome shotgun (WGS) entry which is preliminary data.</text>
</comment>